<evidence type="ECO:0000256" key="10">
    <source>
        <dbReference type="ARBA" id="ARBA00023204"/>
    </source>
</evidence>
<evidence type="ECO:0000313" key="16">
    <source>
        <dbReference type="Proteomes" id="UP001164187"/>
    </source>
</evidence>
<evidence type="ECO:0000256" key="3">
    <source>
        <dbReference type="ARBA" id="ARBA00020170"/>
    </source>
</evidence>
<dbReference type="CDD" id="cd03242">
    <property type="entry name" value="ABC_RecF"/>
    <property type="match status" value="1"/>
</dbReference>
<evidence type="ECO:0000256" key="9">
    <source>
        <dbReference type="ARBA" id="ARBA00023125"/>
    </source>
</evidence>
<dbReference type="InterPro" id="IPR027417">
    <property type="entry name" value="P-loop_NTPase"/>
</dbReference>
<dbReference type="EMBL" id="CP114052">
    <property type="protein sequence ID" value="WAW14921.1"/>
    <property type="molecule type" value="Genomic_DNA"/>
</dbReference>
<evidence type="ECO:0000313" key="15">
    <source>
        <dbReference type="EMBL" id="WAW14921.1"/>
    </source>
</evidence>
<dbReference type="InterPro" id="IPR042174">
    <property type="entry name" value="RecF_2"/>
</dbReference>
<keyword evidence="16" id="KW-1185">Reference proteome</keyword>
<gene>
    <name evidence="12 15" type="primary">recF</name>
    <name evidence="15" type="ORF">O0R46_00025</name>
</gene>
<dbReference type="SUPFAM" id="SSF52540">
    <property type="entry name" value="P-loop containing nucleoside triphosphate hydrolases"/>
    <property type="match status" value="1"/>
</dbReference>
<reference evidence="15" key="1">
    <citation type="submission" date="2022-12" db="EMBL/GenBank/DDBJ databases">
        <title>Peptostreptococcus.</title>
        <authorList>
            <person name="Lee S.H."/>
        </authorList>
    </citation>
    <scope>NUCLEOTIDE SEQUENCE</scope>
    <source>
        <strain evidence="15">CBA3647</strain>
    </source>
</reference>
<name>A0ABY7JNH8_9FIRM</name>
<evidence type="ECO:0000256" key="1">
    <source>
        <dbReference type="ARBA" id="ARBA00004496"/>
    </source>
</evidence>
<evidence type="ECO:0000256" key="8">
    <source>
        <dbReference type="ARBA" id="ARBA00022840"/>
    </source>
</evidence>
<keyword evidence="9 12" id="KW-0238">DNA-binding</keyword>
<keyword evidence="10 12" id="KW-0234">DNA repair</keyword>
<evidence type="ECO:0000259" key="14">
    <source>
        <dbReference type="Pfam" id="PF02463"/>
    </source>
</evidence>
<keyword evidence="5 12" id="KW-0235">DNA replication</keyword>
<evidence type="ECO:0000256" key="13">
    <source>
        <dbReference type="RuleBase" id="RU000578"/>
    </source>
</evidence>
<dbReference type="InterPro" id="IPR001238">
    <property type="entry name" value="DNA-binding_RecF"/>
</dbReference>
<feature type="domain" description="RecF/RecN/SMC N-terminal" evidence="14">
    <location>
        <begin position="2"/>
        <end position="342"/>
    </location>
</feature>
<accession>A0ABY7JNH8</accession>
<evidence type="ECO:0000256" key="4">
    <source>
        <dbReference type="ARBA" id="ARBA00022490"/>
    </source>
</evidence>
<dbReference type="Gene3D" id="1.20.1050.90">
    <property type="entry name" value="RecF/RecN/SMC, N-terminal domain"/>
    <property type="match status" value="1"/>
</dbReference>
<dbReference type="NCBIfam" id="TIGR00611">
    <property type="entry name" value="recf"/>
    <property type="match status" value="1"/>
</dbReference>
<dbReference type="Gene3D" id="3.40.50.300">
    <property type="entry name" value="P-loop containing nucleotide triphosphate hydrolases"/>
    <property type="match status" value="1"/>
</dbReference>
<comment type="function">
    <text evidence="12 13">The RecF protein is involved in DNA metabolism; it is required for DNA replication and normal SOS inducibility. RecF binds preferentially to single-stranded, linear DNA. It also seems to bind ATP.</text>
</comment>
<dbReference type="PROSITE" id="PS00617">
    <property type="entry name" value="RECF_1"/>
    <property type="match status" value="1"/>
</dbReference>
<keyword evidence="4 12" id="KW-0963">Cytoplasm</keyword>
<keyword evidence="11 12" id="KW-0742">SOS response</keyword>
<evidence type="ECO:0000256" key="6">
    <source>
        <dbReference type="ARBA" id="ARBA00022741"/>
    </source>
</evidence>
<evidence type="ECO:0000256" key="7">
    <source>
        <dbReference type="ARBA" id="ARBA00022763"/>
    </source>
</evidence>
<comment type="similarity">
    <text evidence="2 12 13">Belongs to the RecF family.</text>
</comment>
<comment type="subcellular location">
    <subcellularLocation>
        <location evidence="1 12 13">Cytoplasm</location>
    </subcellularLocation>
</comment>
<dbReference type="PROSITE" id="PS00618">
    <property type="entry name" value="RECF_2"/>
    <property type="match status" value="1"/>
</dbReference>
<dbReference type="PANTHER" id="PTHR32182:SF0">
    <property type="entry name" value="DNA REPLICATION AND REPAIR PROTEIN RECF"/>
    <property type="match status" value="1"/>
</dbReference>
<dbReference type="InterPro" id="IPR018078">
    <property type="entry name" value="DNA-binding_RecF_CS"/>
</dbReference>
<evidence type="ECO:0000256" key="11">
    <source>
        <dbReference type="ARBA" id="ARBA00023236"/>
    </source>
</evidence>
<evidence type="ECO:0000256" key="12">
    <source>
        <dbReference type="HAMAP-Rule" id="MF_00365"/>
    </source>
</evidence>
<keyword evidence="6 12" id="KW-0547">Nucleotide-binding</keyword>
<organism evidence="15 16">
    <name type="scientific">Peptostreptococcus equinus</name>
    <dbReference type="NCBI Taxonomy" id="3003601"/>
    <lineage>
        <taxon>Bacteria</taxon>
        <taxon>Bacillati</taxon>
        <taxon>Bacillota</taxon>
        <taxon>Clostridia</taxon>
        <taxon>Peptostreptococcales</taxon>
        <taxon>Peptostreptococcaceae</taxon>
        <taxon>Peptostreptococcus</taxon>
    </lineage>
</organism>
<dbReference type="RefSeq" id="WP_269311613.1">
    <property type="nucleotide sequence ID" value="NZ_CP114052.1"/>
</dbReference>
<dbReference type="InterPro" id="IPR003395">
    <property type="entry name" value="RecF/RecN/SMC_N"/>
</dbReference>
<dbReference type="Proteomes" id="UP001164187">
    <property type="component" value="Chromosome"/>
</dbReference>
<keyword evidence="7 12" id="KW-0227">DNA damage</keyword>
<protein>
    <recommendedName>
        <fullName evidence="3 12">DNA replication and repair protein RecF</fullName>
    </recommendedName>
</protein>
<dbReference type="Pfam" id="PF02463">
    <property type="entry name" value="SMC_N"/>
    <property type="match status" value="1"/>
</dbReference>
<proteinExistence type="inferred from homology"/>
<dbReference type="PANTHER" id="PTHR32182">
    <property type="entry name" value="DNA REPLICATION AND REPAIR PROTEIN RECF"/>
    <property type="match status" value="1"/>
</dbReference>
<evidence type="ECO:0000256" key="5">
    <source>
        <dbReference type="ARBA" id="ARBA00022705"/>
    </source>
</evidence>
<feature type="binding site" evidence="12">
    <location>
        <begin position="30"/>
        <end position="37"/>
    </location>
    <ligand>
        <name>ATP</name>
        <dbReference type="ChEBI" id="CHEBI:30616"/>
    </ligand>
</feature>
<evidence type="ECO:0000256" key="2">
    <source>
        <dbReference type="ARBA" id="ARBA00008016"/>
    </source>
</evidence>
<sequence length="372" mass="43158">MYIKSVILKDYRNYKNLFIEFNENVNLIIGPNGQGKTNIVESISLMSIGRSFRTSKDKELIRFGCESLYSSCSFNKRNLDKKIEIIIQKDKKGIKVNGVSIKSIQELLGNLNVVVFSPEDLRLVKDGPKERRTFIDKEISQIMPRYYNILTSYNKILNQRNKLLKSYNIDYNLLDVYDQSMADFGSEIYVIRNKFIKKLANISNNMHKNLTSGVEELKIKYRNQIKFDDDNYDIGEVKNKILELMLENREHDCQTRTTKIGPHKDDLGIYINDIDVRLYGSQGQQRTASISLKLSEVELIKQEVGDYPVLILDDVFSELDQNRQKMLIDKLENIQMFVTSADPLHKHILSKNKYTIFNIDKGEIVKIENGGK</sequence>
<keyword evidence="8 12" id="KW-0067">ATP-binding</keyword>
<dbReference type="HAMAP" id="MF_00365">
    <property type="entry name" value="RecF"/>
    <property type="match status" value="1"/>
</dbReference>